<reference evidence="2 3" key="1">
    <citation type="submission" date="2016-02" db="EMBL/GenBank/DDBJ databases">
        <title>Genome sequencing of a beta-galactosidase producing bacteria Rhizobium sp. 59.</title>
        <authorList>
            <person name="Wang D."/>
            <person name="Kot W."/>
            <person name="Qin Y."/>
            <person name="Hansen L."/>
            <person name="Naqvi K."/>
            <person name="Rensing C."/>
        </authorList>
    </citation>
    <scope>NUCLEOTIDE SEQUENCE [LARGE SCALE GENOMIC DNA]</scope>
    <source>
        <strain evidence="2 3">59</strain>
    </source>
</reference>
<proteinExistence type="predicted"/>
<protein>
    <recommendedName>
        <fullName evidence="4">DUF2157 domain-containing protein</fullName>
    </recommendedName>
</protein>
<dbReference type="OrthoDB" id="9770600at2"/>
<keyword evidence="1" id="KW-0472">Membrane</keyword>
<accession>A0A657LTF4</accession>
<feature type="transmembrane region" description="Helical" evidence="1">
    <location>
        <begin position="133"/>
        <end position="152"/>
    </location>
</feature>
<feature type="transmembrane region" description="Helical" evidence="1">
    <location>
        <begin position="228"/>
        <end position="250"/>
    </location>
</feature>
<evidence type="ECO:0008006" key="4">
    <source>
        <dbReference type="Google" id="ProtNLM"/>
    </source>
</evidence>
<keyword evidence="1" id="KW-0812">Transmembrane</keyword>
<evidence type="ECO:0000313" key="3">
    <source>
        <dbReference type="Proteomes" id="UP000182661"/>
    </source>
</evidence>
<gene>
    <name evidence="2" type="ORF">AX760_02865</name>
</gene>
<feature type="transmembrane region" description="Helical" evidence="1">
    <location>
        <begin position="100"/>
        <end position="121"/>
    </location>
</feature>
<dbReference type="Proteomes" id="UP000182661">
    <property type="component" value="Unassembled WGS sequence"/>
</dbReference>
<evidence type="ECO:0000256" key="1">
    <source>
        <dbReference type="SAM" id="Phobius"/>
    </source>
</evidence>
<organism evidence="2 3">
    <name type="scientific">Pararhizobium antarcticum</name>
    <dbReference type="NCBI Taxonomy" id="1798805"/>
    <lineage>
        <taxon>Bacteria</taxon>
        <taxon>Pseudomonadati</taxon>
        <taxon>Pseudomonadota</taxon>
        <taxon>Alphaproteobacteria</taxon>
        <taxon>Hyphomicrobiales</taxon>
        <taxon>Rhizobiaceae</taxon>
        <taxon>Rhizobium/Agrobacterium group</taxon>
        <taxon>Pararhizobium</taxon>
    </lineage>
</organism>
<evidence type="ECO:0000313" key="2">
    <source>
        <dbReference type="EMBL" id="OJF96824.1"/>
    </source>
</evidence>
<feature type="transmembrane region" description="Helical" evidence="1">
    <location>
        <begin position="286"/>
        <end position="303"/>
    </location>
</feature>
<feature type="transmembrane region" description="Helical" evidence="1">
    <location>
        <begin position="315"/>
        <end position="333"/>
    </location>
</feature>
<feature type="transmembrane region" description="Helical" evidence="1">
    <location>
        <begin position="61"/>
        <end position="88"/>
    </location>
</feature>
<dbReference type="AlphaFoldDB" id="A0A657LTF4"/>
<keyword evidence="1" id="KW-1133">Transmembrane helix</keyword>
<feature type="transmembrane region" description="Helical" evidence="1">
    <location>
        <begin position="195"/>
        <end position="216"/>
    </location>
</feature>
<dbReference type="EMBL" id="LSRP01000085">
    <property type="protein sequence ID" value="OJF96824.1"/>
    <property type="molecule type" value="Genomic_DNA"/>
</dbReference>
<dbReference type="RefSeq" id="WP_071833161.1">
    <property type="nucleotide sequence ID" value="NZ_LSRP01000085.1"/>
</dbReference>
<comment type="caution">
    <text evidence="2">The sequence shown here is derived from an EMBL/GenBank/DDBJ whole genome shotgun (WGS) entry which is preliminary data.</text>
</comment>
<keyword evidence="3" id="KW-1185">Reference proteome</keyword>
<name>A0A657LTF4_9HYPH</name>
<feature type="transmembrane region" description="Helical" evidence="1">
    <location>
        <begin position="159"/>
        <end position="183"/>
    </location>
</feature>
<sequence>MRSITDALNAAAGDGLITPDQANRLAPYFQQTADAVARPAEDGLIAEDSEQPRFVRGFHDILITIGVLIVLTGASGLGGPFASLPLIVALAEVLIRRQRLALPAVVITIALVYWTATLSVVFLGDYLEGQPGLLAALAMLAPVPLVVGLFYWRYRVPLALALAVVSLAGCFVLGVLVLIGKVLGANVIFETHPHLVSAVFLVVAFGLFALAMRYDVSDPLRQTRRSDIAFWLHLVTAPALLYAMLSLILLRQFTQPVFEMPTGYAAVVMVIVAAFMLLGLIIDRRAFVTSGLISLGFAIFALINRSGFQGVEYGFTTLLAVGVVVLAIGIFWVRLRRLVMRPMPSAIARRLHPAF</sequence>
<feature type="transmembrane region" description="Helical" evidence="1">
    <location>
        <begin position="262"/>
        <end position="281"/>
    </location>
</feature>